<protein>
    <submittedName>
        <fullName evidence="2">Uncharacterized protein</fullName>
    </submittedName>
</protein>
<gene>
    <name evidence="2" type="ORF">BDK92_1454</name>
</gene>
<accession>A0A495JEM8</accession>
<evidence type="ECO:0000313" key="3">
    <source>
        <dbReference type="Proteomes" id="UP000277671"/>
    </source>
</evidence>
<comment type="caution">
    <text evidence="2">The sequence shown here is derived from an EMBL/GenBank/DDBJ whole genome shotgun (WGS) entry which is preliminary data.</text>
</comment>
<reference evidence="2 3" key="1">
    <citation type="submission" date="2018-10" db="EMBL/GenBank/DDBJ databases">
        <title>Sequencing the genomes of 1000 actinobacteria strains.</title>
        <authorList>
            <person name="Klenk H.-P."/>
        </authorList>
    </citation>
    <scope>NUCLEOTIDE SEQUENCE [LARGE SCALE GENOMIC DNA]</scope>
    <source>
        <strain evidence="2 3">DSM 45175</strain>
    </source>
</reference>
<keyword evidence="3" id="KW-1185">Reference proteome</keyword>
<dbReference type="EMBL" id="RBKT01000001">
    <property type="protein sequence ID" value="RKR87181.1"/>
    <property type="molecule type" value="Genomic_DNA"/>
</dbReference>
<feature type="region of interest" description="Disordered" evidence="1">
    <location>
        <begin position="53"/>
        <end position="156"/>
    </location>
</feature>
<dbReference type="RefSeq" id="WP_121155745.1">
    <property type="nucleotide sequence ID" value="NZ_RBKT01000001.1"/>
</dbReference>
<evidence type="ECO:0000313" key="2">
    <source>
        <dbReference type="EMBL" id="RKR87181.1"/>
    </source>
</evidence>
<proteinExistence type="predicted"/>
<name>A0A495JEM8_9ACTN</name>
<feature type="compositionally biased region" description="Basic and acidic residues" evidence="1">
    <location>
        <begin position="86"/>
        <end position="96"/>
    </location>
</feature>
<evidence type="ECO:0000256" key="1">
    <source>
        <dbReference type="SAM" id="MobiDB-lite"/>
    </source>
</evidence>
<sequence length="249" mass="26047">MIVGSLLLILVAVALLVFGLANGSSVLLVASIAASLLAAVALVVGARQAAAIRAGATDSDEESDLRAGGEGVGEPHPRRAAAGARTAERRWRPARDELDDQPTSFGSAGYDGPVEVLVPHQGGYQYGRPDPTSTDDRGRRQPAEAAGLADGAPPWSEDRTVAAAEVDDDPYPDEPAAQRVDPADAARVARMTDDILVVDGRPRYHLADCPHLRDRETEPLPVGEAVELGFTPCAICAPDTALLANIHRG</sequence>
<dbReference type="AlphaFoldDB" id="A0A495JEM8"/>
<organism evidence="2 3">
    <name type="scientific">Micromonospora pisi</name>
    <dbReference type="NCBI Taxonomy" id="589240"/>
    <lineage>
        <taxon>Bacteria</taxon>
        <taxon>Bacillati</taxon>
        <taxon>Actinomycetota</taxon>
        <taxon>Actinomycetes</taxon>
        <taxon>Micromonosporales</taxon>
        <taxon>Micromonosporaceae</taxon>
        <taxon>Micromonospora</taxon>
    </lineage>
</organism>
<dbReference type="OrthoDB" id="3638805at2"/>
<dbReference type="Proteomes" id="UP000277671">
    <property type="component" value="Unassembled WGS sequence"/>
</dbReference>